<keyword evidence="5" id="KW-1185">Reference proteome</keyword>
<feature type="chain" id="PRO_5040156414" description="Carboxylesterase type B domain-containing protein" evidence="2">
    <location>
        <begin position="19"/>
        <end position="657"/>
    </location>
</feature>
<feature type="signal peptide" evidence="2">
    <location>
        <begin position="1"/>
        <end position="18"/>
    </location>
</feature>
<evidence type="ECO:0000259" key="3">
    <source>
        <dbReference type="Pfam" id="PF00135"/>
    </source>
</evidence>
<keyword evidence="1" id="KW-0325">Glycoprotein</keyword>
<evidence type="ECO:0000313" key="5">
    <source>
        <dbReference type="Proteomes" id="UP001154114"/>
    </source>
</evidence>
<reference evidence="4" key="1">
    <citation type="submission" date="2021-12" db="EMBL/GenBank/DDBJ databases">
        <authorList>
            <person name="King R."/>
        </authorList>
    </citation>
    <scope>NUCLEOTIDE SEQUENCE</scope>
</reference>
<organism evidence="4 5">
    <name type="scientific">Chrysodeixis includens</name>
    <name type="common">Soybean looper</name>
    <name type="synonym">Pseudoplusia includens</name>
    <dbReference type="NCBI Taxonomy" id="689277"/>
    <lineage>
        <taxon>Eukaryota</taxon>
        <taxon>Metazoa</taxon>
        <taxon>Ecdysozoa</taxon>
        <taxon>Arthropoda</taxon>
        <taxon>Hexapoda</taxon>
        <taxon>Insecta</taxon>
        <taxon>Pterygota</taxon>
        <taxon>Neoptera</taxon>
        <taxon>Endopterygota</taxon>
        <taxon>Lepidoptera</taxon>
        <taxon>Glossata</taxon>
        <taxon>Ditrysia</taxon>
        <taxon>Noctuoidea</taxon>
        <taxon>Noctuidae</taxon>
        <taxon>Plusiinae</taxon>
        <taxon>Chrysodeixis</taxon>
    </lineage>
</organism>
<feature type="domain" description="Carboxylesterase type B" evidence="3">
    <location>
        <begin position="19"/>
        <end position="125"/>
    </location>
</feature>
<feature type="domain" description="Carboxylesterase type B" evidence="3">
    <location>
        <begin position="128"/>
        <end position="252"/>
    </location>
</feature>
<feature type="domain" description="Carboxylesterase type B" evidence="3">
    <location>
        <begin position="279"/>
        <end position="347"/>
    </location>
</feature>
<keyword evidence="2" id="KW-0732">Signal</keyword>
<dbReference type="InterPro" id="IPR050309">
    <property type="entry name" value="Type-B_Carboxylest/Lipase"/>
</dbReference>
<dbReference type="OrthoDB" id="19653at2759"/>
<dbReference type="InterPro" id="IPR029058">
    <property type="entry name" value="AB_hydrolase_fold"/>
</dbReference>
<dbReference type="PANTHER" id="PTHR11559">
    <property type="entry name" value="CARBOXYLESTERASE"/>
    <property type="match status" value="1"/>
</dbReference>
<evidence type="ECO:0000313" key="4">
    <source>
        <dbReference type="EMBL" id="CAD0204073.1"/>
    </source>
</evidence>
<feature type="domain" description="Carboxylesterase type B" evidence="3">
    <location>
        <begin position="357"/>
        <end position="625"/>
    </location>
</feature>
<accession>A0A9N8PZJ2</accession>
<protein>
    <recommendedName>
        <fullName evidence="3">Carboxylesterase type B domain-containing protein</fullName>
    </recommendedName>
</protein>
<evidence type="ECO:0000256" key="1">
    <source>
        <dbReference type="ARBA" id="ARBA00023180"/>
    </source>
</evidence>
<dbReference type="Gene3D" id="3.40.50.1820">
    <property type="entry name" value="alpha/beta hydrolase"/>
    <property type="match status" value="4"/>
</dbReference>
<dbReference type="Pfam" id="PF00135">
    <property type="entry name" value="COesterase"/>
    <property type="match status" value="4"/>
</dbReference>
<proteinExistence type="predicted"/>
<dbReference type="EMBL" id="LR824023">
    <property type="protein sequence ID" value="CAD0204073.1"/>
    <property type="molecule type" value="Genomic_DNA"/>
</dbReference>
<name>A0A9N8PZJ2_CHRIL</name>
<dbReference type="AlphaFoldDB" id="A0A9N8PZJ2"/>
<sequence>MLSLKLVTFLQAVMVTRQDVISIAQGLLRGFAGEGYVSYTGIPYANVTSATARYTKAGLAPLWTDIRESRTASCKSDSEPQDCLLLDVHAPAAVGANWPVLVWVTGGSGPYHPGKMVQEGIIVVIVYHRDAYFISHIHRSVRLHVASAPVFYYQFSFTGKWGVQPEPGLQKRGAAHSDELAYLFYDGNLEGEDGVMQRRLLKLWTNFVKHLNPSYQSDVSWEPSRPDNYRLLDIGADVKMIDYPHSKVMQMWDDIYEKYYYTRNLIVKTSEELRCNVRLRIESGWVCGLIRLAEDGREYASFRGVPYAQQPVGQLRFKELQPARPWPHLLDATEEGPICPQHDEIYENLIEPHRGINGTNPDDIHDALIKTPLEDILRANTRIQYDFGLVSFLPVVEPQYPGVTRILDDTPTNLMIKGRGNELPFLVGFADQECDYFRRRLEYLKILSRIEKNPLLVLPARIPFSTLPNVALQLAEKVIKRYFHEKPNIHDYLEICRDTFFEYPSFKMGQLRDEMKAAPLYLYQFRYVSDYSVIKAGLRLQYKGTTHVEDQTFVLKDNVILGGDKALQRSDRDNLMQELMTSFVVNFIQCNDPTCDVKSGWRPLRAGDLNYLDINDPVRLHNTLPTHDQKDMIEFLDGIESIARNFSIRATSELLPS</sequence>
<dbReference type="InterPro" id="IPR002018">
    <property type="entry name" value="CarbesteraseB"/>
</dbReference>
<dbReference type="Proteomes" id="UP001154114">
    <property type="component" value="Chromosome 20"/>
</dbReference>
<gene>
    <name evidence="4" type="ORF">CINC_LOCUS6384</name>
</gene>
<evidence type="ECO:0000256" key="2">
    <source>
        <dbReference type="SAM" id="SignalP"/>
    </source>
</evidence>
<dbReference type="SUPFAM" id="SSF53474">
    <property type="entry name" value="alpha/beta-Hydrolases"/>
    <property type="match status" value="4"/>
</dbReference>